<keyword evidence="2" id="KW-1185">Reference proteome</keyword>
<reference evidence="1" key="1">
    <citation type="submission" date="2021-05" db="EMBL/GenBank/DDBJ databases">
        <authorList>
            <person name="Scholz U."/>
            <person name="Mascher M."/>
            <person name="Fiebig A."/>
        </authorList>
    </citation>
    <scope>NUCLEOTIDE SEQUENCE [LARGE SCALE GENOMIC DNA]</scope>
</reference>
<name>A0ACD5YFF9_AVESA</name>
<proteinExistence type="predicted"/>
<reference evidence="1" key="2">
    <citation type="submission" date="2025-09" db="UniProtKB">
        <authorList>
            <consortium name="EnsemblPlants"/>
        </authorList>
    </citation>
    <scope>IDENTIFICATION</scope>
</reference>
<dbReference type="EnsemblPlants" id="AVESA.00010b.r2.5DG0998720.1">
    <property type="protein sequence ID" value="AVESA.00010b.r2.5DG0998720.1.CDS"/>
    <property type="gene ID" value="AVESA.00010b.r2.5DG0998720"/>
</dbReference>
<dbReference type="Proteomes" id="UP001732700">
    <property type="component" value="Chromosome 5D"/>
</dbReference>
<evidence type="ECO:0000313" key="1">
    <source>
        <dbReference type="EnsemblPlants" id="AVESA.00010b.r2.5DG0998720.1.CDS"/>
    </source>
</evidence>
<protein>
    <submittedName>
        <fullName evidence="1">Uncharacterized protein</fullName>
    </submittedName>
</protein>
<sequence length="287" mass="31778">MWACSAPRGHLSQLFPPLATAHRRPSQHHLLRSSLHPHAPFLPSHRHRHPPPIHCRLTTSPSSSGTTTSEGDASQDLSALFSDESANAASGSRSRKKRLNSGASSIPSGVRLENISKLYKGLDVSWEVQRGEKVGLVGVNGAGKTTQLRIIAGLEDTDNGNIVKAKENMKIAFLSQEFEVKASRTVMEEFLTAFREDMGVKDRLDQRQSYDVDLGMVEVKIQKLMTEFGFVLEDADRFVASFSSGWKMRMSAGILICPYLMSPQITSIWTPLSGSRVALRCRICRWS</sequence>
<organism evidence="1 2">
    <name type="scientific">Avena sativa</name>
    <name type="common">Oat</name>
    <dbReference type="NCBI Taxonomy" id="4498"/>
    <lineage>
        <taxon>Eukaryota</taxon>
        <taxon>Viridiplantae</taxon>
        <taxon>Streptophyta</taxon>
        <taxon>Embryophyta</taxon>
        <taxon>Tracheophyta</taxon>
        <taxon>Spermatophyta</taxon>
        <taxon>Magnoliopsida</taxon>
        <taxon>Liliopsida</taxon>
        <taxon>Poales</taxon>
        <taxon>Poaceae</taxon>
        <taxon>BOP clade</taxon>
        <taxon>Pooideae</taxon>
        <taxon>Poodae</taxon>
        <taxon>Poeae</taxon>
        <taxon>Poeae Chloroplast Group 1 (Aveneae type)</taxon>
        <taxon>Aveninae</taxon>
        <taxon>Avena</taxon>
    </lineage>
</organism>
<accession>A0ACD5YFF9</accession>
<evidence type="ECO:0000313" key="2">
    <source>
        <dbReference type="Proteomes" id="UP001732700"/>
    </source>
</evidence>